<proteinExistence type="predicted"/>
<accession>A0A177BDS3</accession>
<comment type="caution">
    <text evidence="1">The sequence shown here is derived from an EMBL/GenBank/DDBJ whole genome shotgun (WGS) entry which is preliminary data.</text>
</comment>
<gene>
    <name evidence="1" type="ORF">A3Q56_00540</name>
</gene>
<name>A0A177BDS3_9BILA</name>
<dbReference type="AlphaFoldDB" id="A0A177BDS3"/>
<protein>
    <submittedName>
        <fullName evidence="1">Uncharacterized protein</fullName>
    </submittedName>
</protein>
<reference evidence="1 2" key="1">
    <citation type="submission" date="2016-04" db="EMBL/GenBank/DDBJ databases">
        <title>The genome of Intoshia linei affirms orthonectids as highly simplified spiralians.</title>
        <authorList>
            <person name="Mikhailov K.V."/>
            <person name="Slusarev G.S."/>
            <person name="Nikitin M.A."/>
            <person name="Logacheva M.D."/>
            <person name="Penin A."/>
            <person name="Aleoshin V."/>
            <person name="Panchin Y.V."/>
        </authorList>
    </citation>
    <scope>NUCLEOTIDE SEQUENCE [LARGE SCALE GENOMIC DNA]</scope>
    <source>
        <strain evidence="1">Intl2013</strain>
        <tissue evidence="1">Whole animal</tissue>
    </source>
</reference>
<keyword evidence="2" id="KW-1185">Reference proteome</keyword>
<dbReference type="Proteomes" id="UP000078046">
    <property type="component" value="Unassembled WGS sequence"/>
</dbReference>
<evidence type="ECO:0000313" key="1">
    <source>
        <dbReference type="EMBL" id="OAF71704.1"/>
    </source>
</evidence>
<sequence length="262" mass="30730">MKLKRPGEFETISRKPIRFMKYMYNIMGQCQCTHTGQHQDHELSPIFNLVVTNCPHCNVVVVCVITKCSCKHERSDDFEEVIKHFMNRRVINFVRGDEISYHNVSECHKKMKVAETVNNVASETSISDSNLNQTHNEHNYQDEAELDTDSDVECETSITGSSQYETYNGNSDQDVHDDDGFTSSFEMENFGVFNDTIDNLYRLDFINIEDLEYLDIETSNQLRIQISNELHTWNKCLYDAHNIEYQKTKLFFKYVYCLKFNE</sequence>
<organism evidence="1 2">
    <name type="scientific">Intoshia linei</name>
    <dbReference type="NCBI Taxonomy" id="1819745"/>
    <lineage>
        <taxon>Eukaryota</taxon>
        <taxon>Metazoa</taxon>
        <taxon>Spiralia</taxon>
        <taxon>Lophotrochozoa</taxon>
        <taxon>Mesozoa</taxon>
        <taxon>Orthonectida</taxon>
        <taxon>Rhopaluridae</taxon>
        <taxon>Intoshia</taxon>
    </lineage>
</organism>
<evidence type="ECO:0000313" key="2">
    <source>
        <dbReference type="Proteomes" id="UP000078046"/>
    </source>
</evidence>
<dbReference type="EMBL" id="LWCA01000030">
    <property type="protein sequence ID" value="OAF71704.1"/>
    <property type="molecule type" value="Genomic_DNA"/>
</dbReference>